<reference evidence="1 2" key="1">
    <citation type="journal article" date="2019" name="Sci. Rep.">
        <title>Orb-weaving spider Araneus ventricosus genome elucidates the spidroin gene catalogue.</title>
        <authorList>
            <person name="Kono N."/>
            <person name="Nakamura H."/>
            <person name="Ohtoshi R."/>
            <person name="Moran D.A.P."/>
            <person name="Shinohara A."/>
            <person name="Yoshida Y."/>
            <person name="Fujiwara M."/>
            <person name="Mori M."/>
            <person name="Tomita M."/>
            <person name="Arakawa K."/>
        </authorList>
    </citation>
    <scope>NUCLEOTIDE SEQUENCE [LARGE SCALE GENOMIC DNA]</scope>
</reference>
<dbReference type="AlphaFoldDB" id="A0A4Y2L3A7"/>
<protein>
    <submittedName>
        <fullName evidence="1">Uncharacterized protein</fullName>
    </submittedName>
</protein>
<dbReference type="EMBL" id="BGPR01005320">
    <property type="protein sequence ID" value="GBN09105.1"/>
    <property type="molecule type" value="Genomic_DNA"/>
</dbReference>
<gene>
    <name evidence="1" type="ORF">AVEN_162070_1</name>
</gene>
<dbReference type="OrthoDB" id="9909311at2759"/>
<evidence type="ECO:0000313" key="2">
    <source>
        <dbReference type="Proteomes" id="UP000499080"/>
    </source>
</evidence>
<proteinExistence type="predicted"/>
<organism evidence="1 2">
    <name type="scientific">Araneus ventricosus</name>
    <name type="common">Orbweaver spider</name>
    <name type="synonym">Epeira ventricosa</name>
    <dbReference type="NCBI Taxonomy" id="182803"/>
    <lineage>
        <taxon>Eukaryota</taxon>
        <taxon>Metazoa</taxon>
        <taxon>Ecdysozoa</taxon>
        <taxon>Arthropoda</taxon>
        <taxon>Chelicerata</taxon>
        <taxon>Arachnida</taxon>
        <taxon>Araneae</taxon>
        <taxon>Araneomorphae</taxon>
        <taxon>Entelegynae</taxon>
        <taxon>Araneoidea</taxon>
        <taxon>Araneidae</taxon>
        <taxon>Araneus</taxon>
    </lineage>
</organism>
<name>A0A4Y2L3A7_ARAVE</name>
<keyword evidence="2" id="KW-1185">Reference proteome</keyword>
<evidence type="ECO:0000313" key="1">
    <source>
        <dbReference type="EMBL" id="GBN09105.1"/>
    </source>
</evidence>
<sequence>MISQLFTVRELVEEKLTDANLSEDEEVIAPSFIRTYFFRQKSSEKTFDELDSIHNDVPNSHRQSTQQRTTVKDFLNQTPTCMNKNRIRYV</sequence>
<comment type="caution">
    <text evidence="1">The sequence shown here is derived from an EMBL/GenBank/DDBJ whole genome shotgun (WGS) entry which is preliminary data.</text>
</comment>
<dbReference type="Proteomes" id="UP000499080">
    <property type="component" value="Unassembled WGS sequence"/>
</dbReference>
<accession>A0A4Y2L3A7</accession>